<reference evidence="2 3" key="1">
    <citation type="submission" date="2023-10" db="EMBL/GenBank/DDBJ databases">
        <authorList>
            <person name="Wang X.X."/>
        </authorList>
    </citation>
    <scope>NUCLEOTIDE SEQUENCE [LARGE SCALE GENOMIC DNA]</scope>
    <source>
        <strain evidence="2 3">NBRC 12816</strain>
    </source>
</reference>
<evidence type="ECO:0000256" key="1">
    <source>
        <dbReference type="SAM" id="Phobius"/>
    </source>
</evidence>
<proteinExistence type="predicted"/>
<dbReference type="RefSeq" id="WP_319008391.1">
    <property type="nucleotide sequence ID" value="NZ_JAWJZF010000279.1"/>
</dbReference>
<protein>
    <recommendedName>
        <fullName evidence="4">Anti-sigma factor</fullName>
    </recommendedName>
</protein>
<dbReference type="Proteomes" id="UP001278571">
    <property type="component" value="Unassembled WGS sequence"/>
</dbReference>
<keyword evidence="3" id="KW-1185">Reference proteome</keyword>
<comment type="caution">
    <text evidence="2">The sequence shown here is derived from an EMBL/GenBank/DDBJ whole genome shotgun (WGS) entry which is preliminary data.</text>
</comment>
<evidence type="ECO:0008006" key="4">
    <source>
        <dbReference type="Google" id="ProtNLM"/>
    </source>
</evidence>
<feature type="transmembrane region" description="Helical" evidence="1">
    <location>
        <begin position="71"/>
        <end position="94"/>
    </location>
</feature>
<evidence type="ECO:0000313" key="3">
    <source>
        <dbReference type="Proteomes" id="UP001278571"/>
    </source>
</evidence>
<gene>
    <name evidence="2" type="ORF">R2363_06690</name>
</gene>
<organism evidence="2 3">
    <name type="scientific">Streptomyces roseolus</name>
    <dbReference type="NCBI Taxonomy" id="67358"/>
    <lineage>
        <taxon>Bacteria</taxon>
        <taxon>Bacillati</taxon>
        <taxon>Actinomycetota</taxon>
        <taxon>Actinomycetes</taxon>
        <taxon>Kitasatosporales</taxon>
        <taxon>Streptomycetaceae</taxon>
        <taxon>Streptomyces</taxon>
    </lineage>
</organism>
<dbReference type="EMBL" id="JAWJZF010000279">
    <property type="protein sequence ID" value="MDX2291855.1"/>
    <property type="molecule type" value="Genomic_DNA"/>
</dbReference>
<keyword evidence="1" id="KW-0472">Membrane</keyword>
<accession>A0ABU4K275</accession>
<evidence type="ECO:0000313" key="2">
    <source>
        <dbReference type="EMBL" id="MDX2291855.1"/>
    </source>
</evidence>
<sequence>MEEQERDPLALVLALEDDQPLPPGAGDDPEVARALADVALIRRQLGVLAGALTAEPVPAAPVVRPRRRGRIAAWALAACVALGVLGTGGAWLAAHPGTLDSGGIDSGGSSAKLTAGGFVACATDVAEGTVARVEPLADEGELRVVLRVERRYKPEGAGSGELAFRGGAADPSFYRPGARMLVVVSRFPDEGALTFRQDMEPPGELGEDVGPVRDELEYGRAWVEKGLREGVGDCPGRG</sequence>
<keyword evidence="1" id="KW-1133">Transmembrane helix</keyword>
<keyword evidence="1" id="KW-0812">Transmembrane</keyword>
<name>A0ABU4K275_9ACTN</name>